<dbReference type="eggNOG" id="ENOG502QRGK">
    <property type="taxonomic scope" value="Eukaryota"/>
</dbReference>
<evidence type="ECO:0008006" key="4">
    <source>
        <dbReference type="Google" id="ProtNLM"/>
    </source>
</evidence>
<proteinExistence type="predicted"/>
<dbReference type="OrthoDB" id="438224at2759"/>
<feature type="region of interest" description="Disordered" evidence="1">
    <location>
        <begin position="1"/>
        <end position="26"/>
    </location>
</feature>
<dbReference type="GeneID" id="5230588"/>
<dbReference type="PANTHER" id="PTHR48420:SF1">
    <property type="entry name" value="NON-HAEM DIOXYGENASE N-TERMINAL DOMAIN-CONTAINING PROTEIN"/>
    <property type="match status" value="1"/>
</dbReference>
<dbReference type="OMA" id="LYIHSRT"/>
<dbReference type="Gene3D" id="2.60.120.330">
    <property type="entry name" value="B-lactam Antibiotic, Isopenicillin N Synthase, Chain"/>
    <property type="match status" value="1"/>
</dbReference>
<accession>A5E6S6</accession>
<dbReference type="PANTHER" id="PTHR48420">
    <property type="entry name" value="NON-HAEM DIOXYGENASE N-TERMINAL DOMAIN-CONTAINING PROTEIN"/>
    <property type="match status" value="1"/>
</dbReference>
<organism evidence="2 3">
    <name type="scientific">Lodderomyces elongisporus (strain ATCC 11503 / CBS 2605 / JCM 1781 / NBRC 1676 / NRRL YB-4239)</name>
    <name type="common">Yeast</name>
    <name type="synonym">Saccharomyces elongisporus</name>
    <dbReference type="NCBI Taxonomy" id="379508"/>
    <lineage>
        <taxon>Eukaryota</taxon>
        <taxon>Fungi</taxon>
        <taxon>Dikarya</taxon>
        <taxon>Ascomycota</taxon>
        <taxon>Saccharomycotina</taxon>
        <taxon>Pichiomycetes</taxon>
        <taxon>Debaryomycetaceae</taxon>
        <taxon>Candida/Lodderomyces clade</taxon>
        <taxon>Lodderomyces</taxon>
    </lineage>
</organism>
<dbReference type="STRING" id="379508.A5E6S6"/>
<dbReference type="SUPFAM" id="SSF51197">
    <property type="entry name" value="Clavaminate synthase-like"/>
    <property type="match status" value="1"/>
</dbReference>
<evidence type="ECO:0000313" key="3">
    <source>
        <dbReference type="Proteomes" id="UP000001996"/>
    </source>
</evidence>
<gene>
    <name evidence="2" type="ORF">LELG_05315</name>
</gene>
<dbReference type="EMBL" id="CH981532">
    <property type="protein sequence ID" value="EDK47134.1"/>
    <property type="molecule type" value="Genomic_DNA"/>
</dbReference>
<evidence type="ECO:0000313" key="2">
    <source>
        <dbReference type="EMBL" id="EDK47134.1"/>
    </source>
</evidence>
<dbReference type="VEuPathDB" id="FungiDB:LELG_05315"/>
<dbReference type="KEGG" id="lel:PVL30_002410"/>
<dbReference type="HOGENOM" id="CLU_045411_1_0_1"/>
<evidence type="ECO:0000256" key="1">
    <source>
        <dbReference type="SAM" id="MobiDB-lite"/>
    </source>
</evidence>
<dbReference type="InParanoid" id="A5E6S6"/>
<name>A5E6S6_LODEL</name>
<dbReference type="InterPro" id="IPR027443">
    <property type="entry name" value="IPNS-like_sf"/>
</dbReference>
<feature type="compositionally biased region" description="Low complexity" evidence="1">
    <location>
        <begin position="16"/>
        <end position="26"/>
    </location>
</feature>
<feature type="compositionally biased region" description="Polar residues" evidence="1">
    <location>
        <begin position="1"/>
        <end position="12"/>
    </location>
</feature>
<dbReference type="AlphaFoldDB" id="A5E6S6"/>
<dbReference type="Proteomes" id="UP000001996">
    <property type="component" value="Unassembled WGS sequence"/>
</dbReference>
<reference evidence="2 3" key="1">
    <citation type="journal article" date="2009" name="Nature">
        <title>Evolution of pathogenicity and sexual reproduction in eight Candida genomes.</title>
        <authorList>
            <person name="Butler G."/>
            <person name="Rasmussen M.D."/>
            <person name="Lin M.F."/>
            <person name="Santos M.A."/>
            <person name="Sakthikumar S."/>
            <person name="Munro C.A."/>
            <person name="Rheinbay E."/>
            <person name="Grabherr M."/>
            <person name="Forche A."/>
            <person name="Reedy J.L."/>
            <person name="Agrafioti I."/>
            <person name="Arnaud M.B."/>
            <person name="Bates S."/>
            <person name="Brown A.J."/>
            <person name="Brunke S."/>
            <person name="Costanzo M.C."/>
            <person name="Fitzpatrick D.A."/>
            <person name="de Groot P.W."/>
            <person name="Harris D."/>
            <person name="Hoyer L.L."/>
            <person name="Hube B."/>
            <person name="Klis F.M."/>
            <person name="Kodira C."/>
            <person name="Lennard N."/>
            <person name="Logue M.E."/>
            <person name="Martin R."/>
            <person name="Neiman A.M."/>
            <person name="Nikolaou E."/>
            <person name="Quail M.A."/>
            <person name="Quinn J."/>
            <person name="Santos M.C."/>
            <person name="Schmitzberger F.F."/>
            <person name="Sherlock G."/>
            <person name="Shah P."/>
            <person name="Silverstein K.A."/>
            <person name="Skrzypek M.S."/>
            <person name="Soll D."/>
            <person name="Staggs R."/>
            <person name="Stansfield I."/>
            <person name="Stumpf M.P."/>
            <person name="Sudbery P.E."/>
            <person name="Srikantha T."/>
            <person name="Zeng Q."/>
            <person name="Berman J."/>
            <person name="Berriman M."/>
            <person name="Heitman J."/>
            <person name="Gow N.A."/>
            <person name="Lorenz M.C."/>
            <person name="Birren B.W."/>
            <person name="Kellis M."/>
            <person name="Cuomo C.A."/>
        </authorList>
    </citation>
    <scope>NUCLEOTIDE SEQUENCE [LARGE SCALE GENOMIC DNA]</scope>
    <source>
        <strain evidence="3">ATCC 11503 / BCRC 21390 / CBS 2605 / JCM 1781 / NBRC 1676 / NRRL YB-4239</strain>
    </source>
</reference>
<protein>
    <recommendedName>
        <fullName evidence="4">Isopenicillin N synthase-like Fe(2+) 2OG dioxygenase domain-containing protein</fullName>
    </recommendedName>
</protein>
<sequence>MVPSIQPSSSAPLVSPTTPDTPDAPDAPVVVTIDQLRLGIDDSVLTSAFGPDSLGVILVNTTGSNEFLTLRNRVLSKASVLANLSQEHLSRLECKEAMWLIGWSCGKEKLANSGKADDRKGSFYINCAFHNDLELEGPRDEIVQKYAKHKAYTAKNMWPDERVEDGELEGFKTDCKKLINYIIDVAELVAENCDRYIAGIYENYEQGYLKRIVKESTCTKARLLHYFPNTDCGTGNKTSDNNTNTKNNDDDDWCGEHLDHSCLTGLTSALFIDESQGLTHALDSSPDPEAGLYIKSRLGNVVKVNLPKDHLAFQSGSALQEVSKGKFRAVLHYVKGTNIPHIARNTLAVFCQPDLNEMINEKEDFAAYADRILQQNH</sequence>
<keyword evidence="3" id="KW-1185">Reference proteome</keyword>